<dbReference type="InterPro" id="IPR058240">
    <property type="entry name" value="rSAM_sf"/>
</dbReference>
<dbReference type="SFLD" id="SFLDS00029">
    <property type="entry name" value="Radical_SAM"/>
    <property type="match status" value="1"/>
</dbReference>
<dbReference type="InterPro" id="IPR013785">
    <property type="entry name" value="Aldolase_TIM"/>
</dbReference>
<keyword evidence="4" id="KW-0949">S-adenosyl-L-methionine</keyword>
<dbReference type="EMBL" id="DVFT01000154">
    <property type="protein sequence ID" value="HIQ96937.1"/>
    <property type="molecule type" value="Genomic_DNA"/>
</dbReference>
<dbReference type="Gene3D" id="3.20.20.70">
    <property type="entry name" value="Aldolase class I"/>
    <property type="match status" value="1"/>
</dbReference>
<dbReference type="InterPro" id="IPR017896">
    <property type="entry name" value="4Fe4S_Fe-S-bd"/>
</dbReference>
<evidence type="ECO:0000256" key="5">
    <source>
        <dbReference type="ARBA" id="ARBA00022723"/>
    </source>
</evidence>
<dbReference type="PROSITE" id="PS51918">
    <property type="entry name" value="RADICAL_SAM"/>
    <property type="match status" value="1"/>
</dbReference>
<dbReference type="NCBIfam" id="TIGR02494">
    <property type="entry name" value="PFLE_PFLC"/>
    <property type="match status" value="1"/>
</dbReference>
<sequence length="283" mass="32024">MRMKGVVFDIKELAVFDGPGIRTTVFLKGCPLRCTWCHNPEGLSAKRQMMVKWSQCLHCGKCREACRHPEECILCGDCILSCPLHLRRICGTEWEAANLAKRLRRDQDYLAANGGGVTFSGGEPTYQPEFLLETLEMLDGMHRAIETSGYCSPAWFQRIAGQLELVIMDIKHTDPRIHKQYTGRDNSVILKNLEYLKEGSLPFVIRVPLIPGITDTEENLEQTASLLKGSRNLVGVELLPYHQTAGAKYGMINKQYQPGFKEDQQPRKDTKPFLERGIPCRVL</sequence>
<dbReference type="PIRSF" id="PIRSF000371">
    <property type="entry name" value="PFL_act_enz"/>
    <property type="match status" value="1"/>
</dbReference>
<dbReference type="InterPro" id="IPR034457">
    <property type="entry name" value="Organic_radical-activating"/>
</dbReference>
<dbReference type="PANTHER" id="PTHR30352">
    <property type="entry name" value="PYRUVATE FORMATE-LYASE-ACTIVATING ENZYME"/>
    <property type="match status" value="1"/>
</dbReference>
<evidence type="ECO:0000256" key="3">
    <source>
        <dbReference type="ARBA" id="ARBA00022485"/>
    </source>
</evidence>
<dbReference type="PROSITE" id="PS51379">
    <property type="entry name" value="4FE4S_FER_2"/>
    <property type="match status" value="1"/>
</dbReference>
<dbReference type="CDD" id="cd01335">
    <property type="entry name" value="Radical_SAM"/>
    <property type="match status" value="1"/>
</dbReference>
<proteinExistence type="inferred from homology"/>
<feature type="domain" description="4Fe-4S ferredoxin-type" evidence="10">
    <location>
        <begin position="63"/>
        <end position="92"/>
    </location>
</feature>
<dbReference type="PANTHER" id="PTHR30352:SF4">
    <property type="entry name" value="PYRUVATE FORMATE-LYASE 2-ACTIVATING ENZYME"/>
    <property type="match status" value="1"/>
</dbReference>
<dbReference type="InterPro" id="IPR007197">
    <property type="entry name" value="rSAM"/>
</dbReference>
<gene>
    <name evidence="12" type="ORF">IAB26_10270</name>
</gene>
<evidence type="ECO:0000256" key="7">
    <source>
        <dbReference type="ARBA" id="ARBA00023004"/>
    </source>
</evidence>
<dbReference type="InterPro" id="IPR017900">
    <property type="entry name" value="4Fe4S_Fe_S_CS"/>
</dbReference>
<evidence type="ECO:0000259" key="10">
    <source>
        <dbReference type="PROSITE" id="PS51379"/>
    </source>
</evidence>
<reference evidence="12" key="2">
    <citation type="journal article" date="2021" name="PeerJ">
        <title>Extensive microbial diversity within the chicken gut microbiome revealed by metagenomics and culture.</title>
        <authorList>
            <person name="Gilroy R."/>
            <person name="Ravi A."/>
            <person name="Getino M."/>
            <person name="Pursley I."/>
            <person name="Horton D.L."/>
            <person name="Alikhan N.F."/>
            <person name="Baker D."/>
            <person name="Gharbi K."/>
            <person name="Hall N."/>
            <person name="Watson M."/>
            <person name="Adriaenssens E.M."/>
            <person name="Foster-Nyarko E."/>
            <person name="Jarju S."/>
            <person name="Secka A."/>
            <person name="Antonio M."/>
            <person name="Oren A."/>
            <person name="Chaudhuri R.R."/>
            <person name="La Ragione R."/>
            <person name="Hildebrand F."/>
            <person name="Pallen M.J."/>
        </authorList>
    </citation>
    <scope>NUCLEOTIDE SEQUENCE</scope>
    <source>
        <strain evidence="12">ChiSjej3B21-11622</strain>
    </source>
</reference>
<evidence type="ECO:0000256" key="2">
    <source>
        <dbReference type="ARBA" id="ARBA00009777"/>
    </source>
</evidence>
<dbReference type="Proteomes" id="UP000886886">
    <property type="component" value="Unassembled WGS sequence"/>
</dbReference>
<keyword evidence="5" id="KW-0479">Metal-binding</keyword>
<evidence type="ECO:0000313" key="12">
    <source>
        <dbReference type="EMBL" id="HIQ96937.1"/>
    </source>
</evidence>
<keyword evidence="6" id="KW-0560">Oxidoreductase</keyword>
<dbReference type="PROSITE" id="PS01087">
    <property type="entry name" value="RADICAL_ACTIVATING"/>
    <property type="match status" value="1"/>
</dbReference>
<dbReference type="GO" id="GO:0016491">
    <property type="term" value="F:oxidoreductase activity"/>
    <property type="evidence" value="ECO:0007669"/>
    <property type="project" value="UniProtKB-KW"/>
</dbReference>
<evidence type="ECO:0000313" key="13">
    <source>
        <dbReference type="Proteomes" id="UP000886886"/>
    </source>
</evidence>
<dbReference type="SUPFAM" id="SSF54862">
    <property type="entry name" value="4Fe-4S ferredoxins"/>
    <property type="match status" value="1"/>
</dbReference>
<dbReference type="GO" id="GO:0046872">
    <property type="term" value="F:metal ion binding"/>
    <property type="evidence" value="ECO:0007669"/>
    <property type="project" value="UniProtKB-KW"/>
</dbReference>
<organism evidence="12 13">
    <name type="scientific">Candidatus Limivivens merdigallinarum</name>
    <dbReference type="NCBI Taxonomy" id="2840859"/>
    <lineage>
        <taxon>Bacteria</taxon>
        <taxon>Bacillati</taxon>
        <taxon>Bacillota</taxon>
        <taxon>Clostridia</taxon>
        <taxon>Lachnospirales</taxon>
        <taxon>Lachnospiraceae</taxon>
        <taxon>Lachnospiraceae incertae sedis</taxon>
        <taxon>Candidatus Limivivens</taxon>
    </lineage>
</organism>
<dbReference type="SFLD" id="SFLDG01118">
    <property type="entry name" value="activating_enzymes__group_2"/>
    <property type="match status" value="1"/>
</dbReference>
<evidence type="ECO:0000256" key="4">
    <source>
        <dbReference type="ARBA" id="ARBA00022691"/>
    </source>
</evidence>
<comment type="caution">
    <text evidence="12">The sequence shown here is derived from an EMBL/GenBank/DDBJ whole genome shotgun (WGS) entry which is preliminary data.</text>
</comment>
<evidence type="ECO:0000256" key="8">
    <source>
        <dbReference type="ARBA" id="ARBA00023014"/>
    </source>
</evidence>
<reference evidence="12" key="1">
    <citation type="submission" date="2020-10" db="EMBL/GenBank/DDBJ databases">
        <authorList>
            <person name="Gilroy R."/>
        </authorList>
    </citation>
    <scope>NUCLEOTIDE SEQUENCE</scope>
    <source>
        <strain evidence="12">ChiSjej3B21-11622</strain>
    </source>
</reference>
<comment type="catalytic activity">
    <reaction evidence="9">
        <text>glycyl-[protein] + reduced [flavodoxin] + S-adenosyl-L-methionine = glycin-2-yl radical-[protein] + semiquinone [flavodoxin] + 5'-deoxyadenosine + L-methionine + H(+)</text>
        <dbReference type="Rhea" id="RHEA:61976"/>
        <dbReference type="Rhea" id="RHEA-COMP:10622"/>
        <dbReference type="Rhea" id="RHEA-COMP:14480"/>
        <dbReference type="Rhea" id="RHEA-COMP:15993"/>
        <dbReference type="Rhea" id="RHEA-COMP:15994"/>
        <dbReference type="ChEBI" id="CHEBI:15378"/>
        <dbReference type="ChEBI" id="CHEBI:17319"/>
        <dbReference type="ChEBI" id="CHEBI:29947"/>
        <dbReference type="ChEBI" id="CHEBI:32722"/>
        <dbReference type="ChEBI" id="CHEBI:57618"/>
        <dbReference type="ChEBI" id="CHEBI:57844"/>
        <dbReference type="ChEBI" id="CHEBI:59789"/>
        <dbReference type="ChEBI" id="CHEBI:140311"/>
    </reaction>
</comment>
<feature type="domain" description="Radical SAM core" evidence="11">
    <location>
        <begin position="16"/>
        <end position="281"/>
    </location>
</feature>
<dbReference type="InterPro" id="IPR012839">
    <property type="entry name" value="Organic_radical_activase"/>
</dbReference>
<protein>
    <submittedName>
        <fullName evidence="12">Glycyl-radical enzyme activating protein</fullName>
    </submittedName>
</protein>
<keyword evidence="8" id="KW-0411">Iron-sulfur</keyword>
<comment type="similarity">
    <text evidence="2">Belongs to the organic radical-activating enzymes family.</text>
</comment>
<keyword evidence="7" id="KW-0408">Iron</keyword>
<dbReference type="InterPro" id="IPR040074">
    <property type="entry name" value="BssD/PflA/YjjW"/>
</dbReference>
<dbReference type="Pfam" id="PF04055">
    <property type="entry name" value="Radical_SAM"/>
    <property type="match status" value="1"/>
</dbReference>
<dbReference type="SFLD" id="SFLDG01066">
    <property type="entry name" value="organic_radical-activating_enz"/>
    <property type="match status" value="1"/>
</dbReference>
<evidence type="ECO:0000256" key="1">
    <source>
        <dbReference type="ARBA" id="ARBA00001966"/>
    </source>
</evidence>
<comment type="cofactor">
    <cofactor evidence="1">
        <name>[4Fe-4S] cluster</name>
        <dbReference type="ChEBI" id="CHEBI:49883"/>
    </cofactor>
</comment>
<keyword evidence="3" id="KW-0004">4Fe-4S</keyword>
<evidence type="ECO:0000256" key="9">
    <source>
        <dbReference type="ARBA" id="ARBA00047365"/>
    </source>
</evidence>
<dbReference type="SUPFAM" id="SSF102114">
    <property type="entry name" value="Radical SAM enzymes"/>
    <property type="match status" value="1"/>
</dbReference>
<dbReference type="PROSITE" id="PS00198">
    <property type="entry name" value="4FE4S_FER_1"/>
    <property type="match status" value="1"/>
</dbReference>
<dbReference type="AlphaFoldDB" id="A0A9D1D1C2"/>
<dbReference type="InterPro" id="IPR001989">
    <property type="entry name" value="Radical_activat_CS"/>
</dbReference>
<evidence type="ECO:0000256" key="6">
    <source>
        <dbReference type="ARBA" id="ARBA00023002"/>
    </source>
</evidence>
<name>A0A9D1D1C2_9FIRM</name>
<evidence type="ECO:0000259" key="11">
    <source>
        <dbReference type="PROSITE" id="PS51918"/>
    </source>
</evidence>
<accession>A0A9D1D1C2</accession>
<dbReference type="GO" id="GO:0051539">
    <property type="term" value="F:4 iron, 4 sulfur cluster binding"/>
    <property type="evidence" value="ECO:0007669"/>
    <property type="project" value="UniProtKB-KW"/>
</dbReference>